<dbReference type="Gene3D" id="3.40.50.720">
    <property type="entry name" value="NAD(P)-binding Rossmann-like Domain"/>
    <property type="match status" value="1"/>
</dbReference>
<protein>
    <submittedName>
        <fullName evidence="3">SDR family oxidoreductase</fullName>
    </submittedName>
</protein>
<dbReference type="PANTHER" id="PTHR24321:SF8">
    <property type="entry name" value="ESTRADIOL 17-BETA-DEHYDROGENASE 8-RELATED"/>
    <property type="match status" value="1"/>
</dbReference>
<organism evidence="3 4">
    <name type="scientific">Williamsia herbipolensis</name>
    <dbReference type="NCBI Taxonomy" id="1603258"/>
    <lineage>
        <taxon>Bacteria</taxon>
        <taxon>Bacillati</taxon>
        <taxon>Actinomycetota</taxon>
        <taxon>Actinomycetes</taxon>
        <taxon>Mycobacteriales</taxon>
        <taxon>Nocardiaceae</taxon>
        <taxon>Williamsia</taxon>
    </lineage>
</organism>
<sequence>MIGDVLVVVGVGGMGEAIARRLGSGRPVVLADHDDARLQALASAMRRQGHDVRDHAVDVSDRGSVRDLAQFAAGLGPVTAVAHTAGLSPAQASAERIAAVDLVGMAISLDEFGEVIAPGGAGIYIASIAGHIFRDAVDSATAATFATAPAEDLAEVGLLSMPDVPADLARAMTYGYAKRANQIRVQAQAPRWGDRGARVNSISPGVVATPMGWDEYEAEFAHDAYKSMVNDNAAGRFGTAEDVAAAADFLLDNTKASFISGVDLLVDGGTLAGIGTGRVSMGPAETSA</sequence>
<gene>
    <name evidence="3" type="ORF">OG579_16420</name>
</gene>
<dbReference type="Proteomes" id="UP001432128">
    <property type="component" value="Chromosome"/>
</dbReference>
<proteinExistence type="inferred from homology"/>
<dbReference type="SUPFAM" id="SSF51735">
    <property type="entry name" value="NAD(P)-binding Rossmann-fold domains"/>
    <property type="match status" value="1"/>
</dbReference>
<reference evidence="3 4" key="1">
    <citation type="submission" date="2022-10" db="EMBL/GenBank/DDBJ databases">
        <title>The complete genomes of actinobacterial strains from the NBC collection.</title>
        <authorList>
            <person name="Joergensen T.S."/>
            <person name="Alvarez Arevalo M."/>
            <person name="Sterndorff E.B."/>
            <person name="Faurdal D."/>
            <person name="Vuksanovic O."/>
            <person name="Mourched A.-S."/>
            <person name="Charusanti P."/>
            <person name="Shaw S."/>
            <person name="Blin K."/>
            <person name="Weber T."/>
        </authorList>
    </citation>
    <scope>NUCLEOTIDE SEQUENCE [LARGE SCALE GENOMIC DNA]</scope>
    <source>
        <strain evidence="3 4">NBC_00319</strain>
    </source>
</reference>
<comment type="similarity">
    <text evidence="1">Belongs to the short-chain dehydrogenases/reductases (SDR) family.</text>
</comment>
<accession>A0AAU4JZX0</accession>
<evidence type="ECO:0000313" key="3">
    <source>
        <dbReference type="EMBL" id="WUM19275.1"/>
    </source>
</evidence>
<dbReference type="RefSeq" id="WP_328856802.1">
    <property type="nucleotide sequence ID" value="NZ_CP108021.1"/>
</dbReference>
<keyword evidence="2" id="KW-0560">Oxidoreductase</keyword>
<evidence type="ECO:0000256" key="1">
    <source>
        <dbReference type="ARBA" id="ARBA00006484"/>
    </source>
</evidence>
<dbReference type="GO" id="GO:0016491">
    <property type="term" value="F:oxidoreductase activity"/>
    <property type="evidence" value="ECO:0007669"/>
    <property type="project" value="UniProtKB-KW"/>
</dbReference>
<dbReference type="PANTHER" id="PTHR24321">
    <property type="entry name" value="DEHYDROGENASES, SHORT CHAIN"/>
    <property type="match status" value="1"/>
</dbReference>
<dbReference type="NCBIfam" id="NF005395">
    <property type="entry name" value="PRK06940.1"/>
    <property type="match status" value="1"/>
</dbReference>
<dbReference type="EMBL" id="CP108021">
    <property type="protein sequence ID" value="WUM19275.1"/>
    <property type="molecule type" value="Genomic_DNA"/>
</dbReference>
<dbReference type="Pfam" id="PF13561">
    <property type="entry name" value="adh_short_C2"/>
    <property type="match status" value="1"/>
</dbReference>
<dbReference type="Pfam" id="PF00106">
    <property type="entry name" value="adh_short"/>
    <property type="match status" value="1"/>
</dbReference>
<dbReference type="AlphaFoldDB" id="A0AAU4JZX0"/>
<dbReference type="InterPro" id="IPR036291">
    <property type="entry name" value="NAD(P)-bd_dom_sf"/>
</dbReference>
<keyword evidence="4" id="KW-1185">Reference proteome</keyword>
<dbReference type="CDD" id="cd05233">
    <property type="entry name" value="SDR_c"/>
    <property type="match status" value="1"/>
</dbReference>
<dbReference type="InterPro" id="IPR002347">
    <property type="entry name" value="SDR_fam"/>
</dbReference>
<evidence type="ECO:0000313" key="4">
    <source>
        <dbReference type="Proteomes" id="UP001432128"/>
    </source>
</evidence>
<dbReference type="KEGG" id="whr:OG579_16420"/>
<dbReference type="PRINTS" id="PR00081">
    <property type="entry name" value="GDHRDH"/>
</dbReference>
<evidence type="ECO:0000256" key="2">
    <source>
        <dbReference type="ARBA" id="ARBA00023002"/>
    </source>
</evidence>
<name>A0AAU4JZX0_9NOCA</name>